<dbReference type="EMBL" id="CP032829">
    <property type="protein sequence ID" value="AYJ88109.1"/>
    <property type="molecule type" value="Genomic_DNA"/>
</dbReference>
<evidence type="ECO:0000256" key="3">
    <source>
        <dbReference type="ARBA" id="ARBA00023004"/>
    </source>
</evidence>
<dbReference type="GO" id="GO:0046872">
    <property type="term" value="F:metal ion binding"/>
    <property type="evidence" value="ECO:0007669"/>
    <property type="project" value="UniProtKB-KW"/>
</dbReference>
<organism evidence="6 7">
    <name type="scientific">Sphingomonas paeninsulae</name>
    <dbReference type="NCBI Taxonomy" id="2319844"/>
    <lineage>
        <taxon>Bacteria</taxon>
        <taxon>Pseudomonadati</taxon>
        <taxon>Pseudomonadota</taxon>
        <taxon>Alphaproteobacteria</taxon>
        <taxon>Sphingomonadales</taxon>
        <taxon>Sphingomonadaceae</taxon>
        <taxon>Sphingomonas</taxon>
    </lineage>
</organism>
<comment type="similarity">
    <text evidence="4">Belongs to the cyclic nucleotide phosphodiesterase class-III family.</text>
</comment>
<accession>A0A494TEX7</accession>
<keyword evidence="1" id="KW-0479">Metal-binding</keyword>
<keyword evidence="3" id="KW-0408">Iron</keyword>
<dbReference type="InterPro" id="IPR050884">
    <property type="entry name" value="CNP_phosphodiesterase-III"/>
</dbReference>
<evidence type="ECO:0000256" key="4">
    <source>
        <dbReference type="ARBA" id="ARBA00025742"/>
    </source>
</evidence>
<evidence type="ECO:0000256" key="1">
    <source>
        <dbReference type="ARBA" id="ARBA00022723"/>
    </source>
</evidence>
<dbReference type="InterPro" id="IPR026575">
    <property type="entry name" value="GpdQ/CpdA-like"/>
</dbReference>
<dbReference type="CDD" id="cd07402">
    <property type="entry name" value="MPP_GpdQ"/>
    <property type="match status" value="1"/>
</dbReference>
<keyword evidence="2" id="KW-0378">Hydrolase</keyword>
<evidence type="ECO:0000313" key="6">
    <source>
        <dbReference type="EMBL" id="AYJ88109.1"/>
    </source>
</evidence>
<proteinExistence type="inferred from homology"/>
<evidence type="ECO:0000313" key="7">
    <source>
        <dbReference type="Proteomes" id="UP000276254"/>
    </source>
</evidence>
<dbReference type="InterPro" id="IPR029052">
    <property type="entry name" value="Metallo-depent_PP-like"/>
</dbReference>
<keyword evidence="7" id="KW-1185">Reference proteome</keyword>
<dbReference type="InterPro" id="IPR004843">
    <property type="entry name" value="Calcineurin-like_PHP"/>
</dbReference>
<dbReference type="InterPro" id="IPR042283">
    <property type="entry name" value="GpdQ_catalytic"/>
</dbReference>
<dbReference type="SUPFAM" id="SSF56300">
    <property type="entry name" value="Metallo-dependent phosphatases"/>
    <property type="match status" value="1"/>
</dbReference>
<feature type="domain" description="Calcineurin-like phosphoesterase" evidence="5">
    <location>
        <begin position="1"/>
        <end position="193"/>
    </location>
</feature>
<name>A0A494TEX7_SPHPE</name>
<dbReference type="PANTHER" id="PTHR42988:SF2">
    <property type="entry name" value="CYCLIC NUCLEOTIDE PHOSPHODIESTERASE CBUA0032-RELATED"/>
    <property type="match status" value="1"/>
</dbReference>
<dbReference type="InterPro" id="IPR042281">
    <property type="entry name" value="GpdQ_beta-strand"/>
</dbReference>
<dbReference type="PANTHER" id="PTHR42988">
    <property type="entry name" value="PHOSPHOHYDROLASE"/>
    <property type="match status" value="1"/>
</dbReference>
<dbReference type="Proteomes" id="UP000276254">
    <property type="component" value="Chromosome"/>
</dbReference>
<evidence type="ECO:0000259" key="5">
    <source>
        <dbReference type="Pfam" id="PF00149"/>
    </source>
</evidence>
<dbReference type="KEGG" id="spha:D3Y57_17910"/>
<dbReference type="RefSeq" id="WP_121156158.1">
    <property type="nucleotide sequence ID" value="NZ_CP032829.1"/>
</dbReference>
<dbReference type="GO" id="GO:0004112">
    <property type="term" value="F:cyclic-nucleotide phosphodiesterase activity"/>
    <property type="evidence" value="ECO:0007669"/>
    <property type="project" value="InterPro"/>
</dbReference>
<dbReference type="AlphaFoldDB" id="A0A494TEX7"/>
<evidence type="ECO:0000256" key="2">
    <source>
        <dbReference type="ARBA" id="ARBA00022801"/>
    </source>
</evidence>
<dbReference type="Pfam" id="PF00149">
    <property type="entry name" value="Metallophos"/>
    <property type="match status" value="1"/>
</dbReference>
<gene>
    <name evidence="6" type="ORF">D3Y57_17910</name>
</gene>
<reference evidence="6 7" key="1">
    <citation type="submission" date="2018-09" db="EMBL/GenBank/DDBJ databases">
        <title>Sphingomonas peninsula sp. nov., isolated from fildes peninsula, Antarctic soil.</title>
        <authorList>
            <person name="Yingchao G."/>
        </authorList>
    </citation>
    <scope>NUCLEOTIDE SEQUENCE [LARGE SCALE GENOMIC DNA]</scope>
    <source>
        <strain evidence="6 7">YZ-8</strain>
    </source>
</reference>
<sequence>MLIAQVTDIHLGFDPDNPAEFNRKRLDQVLRHLNEIRPRPDMLLVTGDIVDRGDAESYRRLSVALGQVNFPVWPCLGNHDQRENFAKWFPEIPFVDGFCQYEVEAGPLRLLVLDTLDEGRHGGAFCEVRAAWLNARLAEQTDRPTVIVMHHPPVEVGIEWMNTDPAEPWVDVFRQCIKGKSQIISVICGHLHRAITCQWEGTTIAICPSTAPQVALDLTPIDAEAPDNRSMIIADPPAFALHWWNGSQLVTHFDNADEHVMLAKFDKGMQPLVRSLMKERPGAE</sequence>
<dbReference type="OrthoDB" id="651281at2"/>
<dbReference type="Gene3D" id="3.60.21.40">
    <property type="entry name" value="GpdQ, catalytic alpha/beta sandwich domain"/>
    <property type="match status" value="1"/>
</dbReference>
<dbReference type="Gene3D" id="3.30.750.180">
    <property type="entry name" value="GpdQ, beta-strand dimerisation domain"/>
    <property type="match status" value="1"/>
</dbReference>
<protein>
    <submittedName>
        <fullName evidence="6">Phosphodiesterase</fullName>
    </submittedName>
</protein>